<keyword evidence="8" id="KW-0067">ATP-binding</keyword>
<dbReference type="GO" id="GO:0030295">
    <property type="term" value="F:protein kinase activator activity"/>
    <property type="evidence" value="ECO:0007669"/>
    <property type="project" value="TreeGrafter"/>
</dbReference>
<dbReference type="PANTHER" id="PTHR42878">
    <property type="entry name" value="TWO-COMPONENT HISTIDINE KINASE"/>
    <property type="match status" value="1"/>
</dbReference>
<dbReference type="GO" id="GO:0000156">
    <property type="term" value="F:phosphorelay response regulator activity"/>
    <property type="evidence" value="ECO:0007669"/>
    <property type="project" value="TreeGrafter"/>
</dbReference>
<keyword evidence="9" id="KW-0902">Two-component regulatory system</keyword>
<dbReference type="AlphaFoldDB" id="A0A516KIL0"/>
<feature type="transmembrane region" description="Helical" evidence="10">
    <location>
        <begin position="88"/>
        <end position="107"/>
    </location>
</feature>
<dbReference type="PROSITE" id="PS50109">
    <property type="entry name" value="HIS_KIN"/>
    <property type="match status" value="1"/>
</dbReference>
<feature type="transmembrane region" description="Helical" evidence="10">
    <location>
        <begin position="113"/>
        <end position="130"/>
    </location>
</feature>
<dbReference type="EMBL" id="CP041666">
    <property type="protein sequence ID" value="QDP41232.1"/>
    <property type="molecule type" value="Genomic_DNA"/>
</dbReference>
<accession>A0A516KIL0</accession>
<dbReference type="EC" id="2.7.13.3" evidence="3"/>
<proteinExistence type="predicted"/>
<dbReference type="CDD" id="cd00075">
    <property type="entry name" value="HATPase"/>
    <property type="match status" value="1"/>
</dbReference>
<dbReference type="InterPro" id="IPR050351">
    <property type="entry name" value="BphY/WalK/GraS-like"/>
</dbReference>
<evidence type="ECO:0000313" key="13">
    <source>
        <dbReference type="Proteomes" id="UP000315215"/>
    </source>
</evidence>
<evidence type="ECO:0000256" key="10">
    <source>
        <dbReference type="SAM" id="Phobius"/>
    </source>
</evidence>
<keyword evidence="4" id="KW-0597">Phosphoprotein</keyword>
<dbReference type="Pfam" id="PF00512">
    <property type="entry name" value="HisKA"/>
    <property type="match status" value="1"/>
</dbReference>
<dbReference type="InterPro" id="IPR003594">
    <property type="entry name" value="HATPase_dom"/>
</dbReference>
<gene>
    <name evidence="12" type="ORF">FN924_14195</name>
</gene>
<keyword evidence="10" id="KW-1133">Transmembrane helix</keyword>
<dbReference type="InterPro" id="IPR036890">
    <property type="entry name" value="HATPase_C_sf"/>
</dbReference>
<dbReference type="PANTHER" id="PTHR42878:SF7">
    <property type="entry name" value="SENSOR HISTIDINE KINASE GLRK"/>
    <property type="match status" value="1"/>
</dbReference>
<feature type="transmembrane region" description="Helical" evidence="10">
    <location>
        <begin position="186"/>
        <end position="212"/>
    </location>
</feature>
<dbReference type="Pfam" id="PF02518">
    <property type="entry name" value="HATPase_c"/>
    <property type="match status" value="1"/>
</dbReference>
<feature type="domain" description="Histidine kinase" evidence="11">
    <location>
        <begin position="247"/>
        <end position="449"/>
    </location>
</feature>
<name>A0A516KIL0_9BACI</name>
<evidence type="ECO:0000256" key="8">
    <source>
        <dbReference type="ARBA" id="ARBA00022840"/>
    </source>
</evidence>
<dbReference type="InterPro" id="IPR036097">
    <property type="entry name" value="HisK_dim/P_sf"/>
</dbReference>
<keyword evidence="10" id="KW-0472">Membrane</keyword>
<dbReference type="Proteomes" id="UP000315215">
    <property type="component" value="Chromosome"/>
</dbReference>
<evidence type="ECO:0000256" key="3">
    <source>
        <dbReference type="ARBA" id="ARBA00012438"/>
    </source>
</evidence>
<dbReference type="InterPro" id="IPR004358">
    <property type="entry name" value="Sig_transdc_His_kin-like_C"/>
</dbReference>
<dbReference type="CDD" id="cd00082">
    <property type="entry name" value="HisKA"/>
    <property type="match status" value="1"/>
</dbReference>
<dbReference type="KEGG" id="aqt:FN924_14195"/>
<evidence type="ECO:0000259" key="11">
    <source>
        <dbReference type="PROSITE" id="PS50109"/>
    </source>
</evidence>
<dbReference type="InterPro" id="IPR005467">
    <property type="entry name" value="His_kinase_dom"/>
</dbReference>
<keyword evidence="7 12" id="KW-0418">Kinase</keyword>
<feature type="transmembrane region" description="Helical" evidence="10">
    <location>
        <begin position="54"/>
        <end position="76"/>
    </location>
</feature>
<dbReference type="RefSeq" id="WP_143895564.1">
    <property type="nucleotide sequence ID" value="NZ_CP041666.1"/>
</dbReference>
<dbReference type="GO" id="GO:0005524">
    <property type="term" value="F:ATP binding"/>
    <property type="evidence" value="ECO:0007669"/>
    <property type="project" value="UniProtKB-KW"/>
</dbReference>
<keyword evidence="13" id="KW-1185">Reference proteome</keyword>
<dbReference type="GO" id="GO:0000155">
    <property type="term" value="F:phosphorelay sensor kinase activity"/>
    <property type="evidence" value="ECO:0007669"/>
    <property type="project" value="InterPro"/>
</dbReference>
<evidence type="ECO:0000313" key="12">
    <source>
        <dbReference type="EMBL" id="QDP41232.1"/>
    </source>
</evidence>
<dbReference type="Gene3D" id="1.10.287.130">
    <property type="match status" value="1"/>
</dbReference>
<dbReference type="InterPro" id="IPR003661">
    <property type="entry name" value="HisK_dim/P_dom"/>
</dbReference>
<keyword evidence="6" id="KW-0547">Nucleotide-binding</keyword>
<feature type="transmembrane region" description="Helical" evidence="10">
    <location>
        <begin position="142"/>
        <end position="166"/>
    </location>
</feature>
<evidence type="ECO:0000256" key="1">
    <source>
        <dbReference type="ARBA" id="ARBA00000085"/>
    </source>
</evidence>
<dbReference type="PRINTS" id="PR00344">
    <property type="entry name" value="BCTRLSENSOR"/>
</dbReference>
<dbReference type="SMART" id="SM00388">
    <property type="entry name" value="HisKA"/>
    <property type="match status" value="1"/>
</dbReference>
<feature type="transmembrane region" description="Helical" evidence="10">
    <location>
        <begin position="12"/>
        <end position="34"/>
    </location>
</feature>
<evidence type="ECO:0000256" key="9">
    <source>
        <dbReference type="ARBA" id="ARBA00023012"/>
    </source>
</evidence>
<protein>
    <recommendedName>
        <fullName evidence="3">histidine kinase</fullName>
        <ecNumber evidence="3">2.7.13.3</ecNumber>
    </recommendedName>
</protein>
<keyword evidence="5" id="KW-0808">Transferase</keyword>
<dbReference type="SMART" id="SM00387">
    <property type="entry name" value="HATPase_c"/>
    <property type="match status" value="1"/>
</dbReference>
<evidence type="ECO:0000256" key="4">
    <source>
        <dbReference type="ARBA" id="ARBA00022553"/>
    </source>
</evidence>
<organism evidence="12 13">
    <name type="scientific">Radiobacillus deserti</name>
    <dbReference type="NCBI Taxonomy" id="2594883"/>
    <lineage>
        <taxon>Bacteria</taxon>
        <taxon>Bacillati</taxon>
        <taxon>Bacillota</taxon>
        <taxon>Bacilli</taxon>
        <taxon>Bacillales</taxon>
        <taxon>Bacillaceae</taxon>
        <taxon>Radiobacillus</taxon>
    </lineage>
</organism>
<sequence length="459" mass="52357">MGSPSRNIPGIVGMIVILYGLFFPNLSSGWGIQIQERIQDSLAFEDSGRLLLSAFSYVCRSSILFIFIYIGSTLIATQLTRIWKRIRFSYAFITLTLMFVLSLNILYKEHYAYVPHFLTLALLLLYRVYIPTRKDFYLSFSVLSLFTVIAFQCLSLINSLTIFHFGTDDLAISLKITDRYLSQNELLTTLFLALCIVMVIISIIYTILMTLYNKQLTTLKEYQKQELELKRTRFALIESKVYQEIHSLVHDLKTPLVSVEGLLSLIQMKYPYEKDPKLKDYLNRVDGSVQKMSDMISEILYEDIKRTISVTELMDYVTSHLALDEQLIDMQLEIEEDLPPIQVNKIRFSRAISNILENSIVSFQGKQGKIRISVSSHLTGVLFEVWDNGSGISQEDLQAIWEEGFSTKDSTGLGLTFVKRVVDYHGGSIAVSSALGSHTKIDIYIPSQRGNDHDFNRGG</sequence>
<evidence type="ECO:0000256" key="5">
    <source>
        <dbReference type="ARBA" id="ARBA00022679"/>
    </source>
</evidence>
<comment type="catalytic activity">
    <reaction evidence="1">
        <text>ATP + protein L-histidine = ADP + protein N-phospho-L-histidine.</text>
        <dbReference type="EC" id="2.7.13.3"/>
    </reaction>
</comment>
<evidence type="ECO:0000256" key="7">
    <source>
        <dbReference type="ARBA" id="ARBA00022777"/>
    </source>
</evidence>
<evidence type="ECO:0000256" key="2">
    <source>
        <dbReference type="ARBA" id="ARBA00004370"/>
    </source>
</evidence>
<dbReference type="GO" id="GO:0007234">
    <property type="term" value="P:osmosensory signaling via phosphorelay pathway"/>
    <property type="evidence" value="ECO:0007669"/>
    <property type="project" value="TreeGrafter"/>
</dbReference>
<evidence type="ECO:0000256" key="6">
    <source>
        <dbReference type="ARBA" id="ARBA00022741"/>
    </source>
</evidence>
<keyword evidence="10" id="KW-0812">Transmembrane</keyword>
<dbReference type="SUPFAM" id="SSF55874">
    <property type="entry name" value="ATPase domain of HSP90 chaperone/DNA topoisomerase II/histidine kinase"/>
    <property type="match status" value="1"/>
</dbReference>
<dbReference type="SUPFAM" id="SSF47384">
    <property type="entry name" value="Homodimeric domain of signal transducing histidine kinase"/>
    <property type="match status" value="1"/>
</dbReference>
<comment type="subcellular location">
    <subcellularLocation>
        <location evidence="2">Membrane</location>
    </subcellularLocation>
</comment>
<reference evidence="12 13" key="1">
    <citation type="submission" date="2019-07" db="EMBL/GenBank/DDBJ databases">
        <authorList>
            <person name="Li J."/>
        </authorList>
    </citation>
    <scope>NUCLEOTIDE SEQUENCE [LARGE SCALE GENOMIC DNA]</scope>
    <source>
        <strain evidence="12 13">TKL69</strain>
    </source>
</reference>
<dbReference type="OrthoDB" id="84942at2"/>
<dbReference type="Gene3D" id="3.30.565.10">
    <property type="entry name" value="Histidine kinase-like ATPase, C-terminal domain"/>
    <property type="match status" value="1"/>
</dbReference>